<keyword evidence="3" id="KW-1185">Reference proteome</keyword>
<evidence type="ECO:0000256" key="1">
    <source>
        <dbReference type="SAM" id="SignalP"/>
    </source>
</evidence>
<dbReference type="Proteomes" id="UP000663880">
    <property type="component" value="Unassembled WGS sequence"/>
</dbReference>
<dbReference type="AlphaFoldDB" id="A0A821VEL6"/>
<evidence type="ECO:0000313" key="2">
    <source>
        <dbReference type="EMBL" id="CAF4905675.1"/>
    </source>
</evidence>
<reference evidence="2" key="1">
    <citation type="submission" date="2021-02" db="EMBL/GenBank/DDBJ databases">
        <authorList>
            <person name="Steward A R."/>
        </authorList>
    </citation>
    <scope>NUCLEOTIDE SEQUENCE</scope>
</reference>
<dbReference type="Gene3D" id="2.170.15.10">
    <property type="entry name" value="Proaerolysin, chain A, domain 3"/>
    <property type="match status" value="1"/>
</dbReference>
<evidence type="ECO:0000313" key="3">
    <source>
        <dbReference type="Proteomes" id="UP000663880"/>
    </source>
</evidence>
<name>A0A821VEL6_9NEOP</name>
<accession>A0A821VEL6</accession>
<feature type="signal peptide" evidence="1">
    <location>
        <begin position="1"/>
        <end position="18"/>
    </location>
</feature>
<organism evidence="2 3">
    <name type="scientific">Pieris macdunnoughi</name>
    <dbReference type="NCBI Taxonomy" id="345717"/>
    <lineage>
        <taxon>Eukaryota</taxon>
        <taxon>Metazoa</taxon>
        <taxon>Ecdysozoa</taxon>
        <taxon>Arthropoda</taxon>
        <taxon>Hexapoda</taxon>
        <taxon>Insecta</taxon>
        <taxon>Pterygota</taxon>
        <taxon>Neoptera</taxon>
        <taxon>Endopterygota</taxon>
        <taxon>Lepidoptera</taxon>
        <taxon>Glossata</taxon>
        <taxon>Ditrysia</taxon>
        <taxon>Papilionoidea</taxon>
        <taxon>Pieridae</taxon>
        <taxon>Pierinae</taxon>
        <taxon>Pieris</taxon>
    </lineage>
</organism>
<keyword evidence="1" id="KW-0732">Signal</keyword>
<sequence>MLDKMLLIIGIILPIISAKISINISNGNNETDVIVEYSGYDIHVINNEDIKLFNLNQLYLKEAVRRFYKIRPQSVYLKSPTPWNDLYKINDWEQVSRILSVKSAKLKINNKQNTVVLSQDFENYSNSTIKVNTALSQSVENSISTSWSVSKEWSVSQQFEYDVNVIFAKIAGTTGFTWTSNWGKSEEKSETFTIGATSSVETELKPGQAVTAILTGNRRVLEIEVVYAATLRGNVVVNFKKSFRGHHFYGPSIVSVLNTAGMDTEKLITENIKVGVYIDHSLKVFDKATGLPL</sequence>
<evidence type="ECO:0008006" key="4">
    <source>
        <dbReference type="Google" id="ProtNLM"/>
    </source>
</evidence>
<dbReference type="OrthoDB" id="8122616at2759"/>
<gene>
    <name evidence="2" type="ORF">PMACD_LOCUS11680</name>
</gene>
<proteinExistence type="predicted"/>
<feature type="chain" id="PRO_5032857261" description="Spherulin-2A" evidence="1">
    <location>
        <begin position="19"/>
        <end position="293"/>
    </location>
</feature>
<dbReference type="CDD" id="cd20235">
    <property type="entry name" value="PFM_spherulin-2a-like"/>
    <property type="match status" value="1"/>
</dbReference>
<protein>
    <recommendedName>
        <fullName evidence="4">Spherulin-2A</fullName>
    </recommendedName>
</protein>
<dbReference type="EMBL" id="CAJOBZ010000041">
    <property type="protein sequence ID" value="CAF4905675.1"/>
    <property type="molecule type" value="Genomic_DNA"/>
</dbReference>
<dbReference type="SUPFAM" id="SSF56973">
    <property type="entry name" value="Aerolisin/ETX pore-forming domain"/>
    <property type="match status" value="1"/>
</dbReference>
<comment type="caution">
    <text evidence="2">The sequence shown here is derived from an EMBL/GenBank/DDBJ whole genome shotgun (WGS) entry which is preliminary data.</text>
</comment>